<dbReference type="InParanoid" id="A0A259TYY8"/>
<protein>
    <recommendedName>
        <fullName evidence="3">DUF4249 domain-containing protein</fullName>
    </recommendedName>
</protein>
<proteinExistence type="predicted"/>
<evidence type="ECO:0008006" key="3">
    <source>
        <dbReference type="Google" id="ProtNLM"/>
    </source>
</evidence>
<reference evidence="1 2" key="1">
    <citation type="submission" date="2016-11" db="EMBL/GenBank/DDBJ databases">
        <title>Study of marine rhodopsin-containing bacteria.</title>
        <authorList>
            <person name="Yoshizawa S."/>
            <person name="Kumagai Y."/>
            <person name="Kogure K."/>
        </authorList>
    </citation>
    <scope>NUCLEOTIDE SEQUENCE [LARGE SCALE GENOMIC DNA]</scope>
    <source>
        <strain evidence="1 2">SG-29</strain>
    </source>
</reference>
<comment type="caution">
    <text evidence="1">The sequence shown here is derived from an EMBL/GenBank/DDBJ whole genome shotgun (WGS) entry which is preliminary data.</text>
</comment>
<name>A0A259TYY8_9BACT</name>
<dbReference type="RefSeq" id="WP_094547479.1">
    <property type="nucleotide sequence ID" value="NZ_MQWB01000001.1"/>
</dbReference>
<sequence length="346" mass="36417">MTPFFSFRQRLTPTAAPLARAVAAVLLLLVAKGCDLSGPDYEEQIVVSAILEVGEPLRAVTLSRTTALGGTSGATPPVTDASITISLLDASGAPEAEYAYAHIGGGRYVTDDSTSITLPGRTYAFRADVPGRPLITARTTTPEAVTLAEDVAPEVTYLQGFNGLGPSFRVRSGAAASGDQNVFLIGISADAIDDYEVYQRDDESFGLRRQFVEGRFGPTADAASFIDGIDCEPLGNGAYDCDFLPEDIAGGESPLLNEESYVRNGDGTLTVIVPWLAVSFFGPHTFTLNSLDPALVAFISTQSVQFNPTTISPGEIPNVTTNIENDSGLGVFGSFARTSVTTTIVP</sequence>
<dbReference type="EMBL" id="MQWB01000001">
    <property type="protein sequence ID" value="OZC02827.1"/>
    <property type="molecule type" value="Genomic_DNA"/>
</dbReference>
<dbReference type="OrthoDB" id="1523417at2"/>
<evidence type="ECO:0000313" key="2">
    <source>
        <dbReference type="Proteomes" id="UP000216446"/>
    </source>
</evidence>
<evidence type="ECO:0000313" key="1">
    <source>
        <dbReference type="EMBL" id="OZC02827.1"/>
    </source>
</evidence>
<dbReference type="AlphaFoldDB" id="A0A259TYY8"/>
<keyword evidence="2" id="KW-1185">Reference proteome</keyword>
<organism evidence="1 2">
    <name type="scientific">Rubricoccus marinus</name>
    <dbReference type="NCBI Taxonomy" id="716817"/>
    <lineage>
        <taxon>Bacteria</taxon>
        <taxon>Pseudomonadati</taxon>
        <taxon>Rhodothermota</taxon>
        <taxon>Rhodothermia</taxon>
        <taxon>Rhodothermales</taxon>
        <taxon>Rubricoccaceae</taxon>
        <taxon>Rubricoccus</taxon>
    </lineage>
</organism>
<gene>
    <name evidence="1" type="ORF">BSZ36_07480</name>
</gene>
<accession>A0A259TYY8</accession>
<dbReference type="Proteomes" id="UP000216446">
    <property type="component" value="Unassembled WGS sequence"/>
</dbReference>
<dbReference type="Pfam" id="PF14054">
    <property type="entry name" value="DUF4249"/>
    <property type="match status" value="1"/>
</dbReference>
<dbReference type="InterPro" id="IPR025345">
    <property type="entry name" value="DUF4249"/>
</dbReference>